<dbReference type="PANTHER" id="PTHR22726">
    <property type="entry name" value="METALLOENDOPEPTIDASE OMA1"/>
    <property type="match status" value="1"/>
</dbReference>
<keyword evidence="3 6" id="KW-0378">Hydrolase</keyword>
<dbReference type="Pfam" id="PF01435">
    <property type="entry name" value="Peptidase_M48"/>
    <property type="match status" value="1"/>
</dbReference>
<dbReference type="PROSITE" id="PS51257">
    <property type="entry name" value="PROKAR_LIPOPROTEIN"/>
    <property type="match status" value="1"/>
</dbReference>
<accession>A0A0C1E541</accession>
<keyword evidence="4 6" id="KW-0862">Zinc</keyword>
<evidence type="ECO:0000256" key="4">
    <source>
        <dbReference type="ARBA" id="ARBA00022833"/>
    </source>
</evidence>
<dbReference type="EMBL" id="JUFZ01000066">
    <property type="protein sequence ID" value="KIC07164.1"/>
    <property type="molecule type" value="Genomic_DNA"/>
</dbReference>
<comment type="cofactor">
    <cofactor evidence="6">
        <name>Zn(2+)</name>
        <dbReference type="ChEBI" id="CHEBI:29105"/>
    </cofactor>
    <text evidence="6">Binds 1 zinc ion per subunit.</text>
</comment>
<evidence type="ECO:0000259" key="7">
    <source>
        <dbReference type="Pfam" id="PF01435"/>
    </source>
</evidence>
<evidence type="ECO:0000256" key="3">
    <source>
        <dbReference type="ARBA" id="ARBA00022801"/>
    </source>
</evidence>
<evidence type="ECO:0000313" key="8">
    <source>
        <dbReference type="EMBL" id="KIC07164.1"/>
    </source>
</evidence>
<feature type="domain" description="Peptidase M48" evidence="7">
    <location>
        <begin position="68"/>
        <end position="248"/>
    </location>
</feature>
<dbReference type="GO" id="GO:0004222">
    <property type="term" value="F:metalloendopeptidase activity"/>
    <property type="evidence" value="ECO:0007669"/>
    <property type="project" value="InterPro"/>
</dbReference>
<sequence>MNKINKMNKISKKYGLWFGVAALAGCTSVADMVGYDTAALNEGAERNYTQVVQKARSQNALDVSSPTAQRVHRVFSRLVPYANRANRTGIPFNWQMNVIRSNELNAWAMPGGKMAVYTGMVERLQLTDDEIAAVIGHEMTHALLEHSKKAIGGQVLTGLGGSILAGAVGLDGNLVGVGTDLLATKPFSRHQESEADAGGVRLMAQAGYNPQAAISVWEKMNRAQGGSQVAVLSTHPANNTRIEAIRRMLPEVMPVYHQNKR</sequence>
<dbReference type="Proteomes" id="UP000031390">
    <property type="component" value="Unassembled WGS sequence"/>
</dbReference>
<protein>
    <submittedName>
        <fullName evidence="8">Type I deoxyribonuclease HsdR</fullName>
    </submittedName>
</protein>
<keyword evidence="1 6" id="KW-0645">Protease</keyword>
<proteinExistence type="inferred from homology"/>
<evidence type="ECO:0000256" key="5">
    <source>
        <dbReference type="ARBA" id="ARBA00023049"/>
    </source>
</evidence>
<dbReference type="GO" id="GO:0046872">
    <property type="term" value="F:metal ion binding"/>
    <property type="evidence" value="ECO:0007669"/>
    <property type="project" value="UniProtKB-KW"/>
</dbReference>
<comment type="caution">
    <text evidence="8">The sequence shown here is derived from an EMBL/GenBank/DDBJ whole genome shotgun (WGS) entry which is preliminary data.</text>
</comment>
<evidence type="ECO:0000256" key="6">
    <source>
        <dbReference type="RuleBase" id="RU003983"/>
    </source>
</evidence>
<keyword evidence="2" id="KW-0479">Metal-binding</keyword>
<organism evidence="8 9">
    <name type="scientific">Morococcus cerebrosus</name>
    <dbReference type="NCBI Taxonomy" id="1056807"/>
    <lineage>
        <taxon>Bacteria</taxon>
        <taxon>Pseudomonadati</taxon>
        <taxon>Pseudomonadota</taxon>
        <taxon>Betaproteobacteria</taxon>
        <taxon>Neisseriales</taxon>
        <taxon>Neisseriaceae</taxon>
        <taxon>Morococcus</taxon>
    </lineage>
</organism>
<dbReference type="Gene3D" id="3.30.2010.10">
    <property type="entry name" value="Metalloproteases ('zincins'), catalytic domain"/>
    <property type="match status" value="1"/>
</dbReference>
<comment type="similarity">
    <text evidence="6">Belongs to the peptidase M48 family.</text>
</comment>
<dbReference type="CDD" id="cd07331">
    <property type="entry name" value="M48C_Oma1_like"/>
    <property type="match status" value="1"/>
</dbReference>
<dbReference type="InterPro" id="IPR001915">
    <property type="entry name" value="Peptidase_M48"/>
</dbReference>
<evidence type="ECO:0000256" key="1">
    <source>
        <dbReference type="ARBA" id="ARBA00022670"/>
    </source>
</evidence>
<dbReference type="InterPro" id="IPR051156">
    <property type="entry name" value="Mito/Outer_Membr_Metalloprot"/>
</dbReference>
<dbReference type="GO" id="GO:0016020">
    <property type="term" value="C:membrane"/>
    <property type="evidence" value="ECO:0007669"/>
    <property type="project" value="TreeGrafter"/>
</dbReference>
<evidence type="ECO:0000256" key="2">
    <source>
        <dbReference type="ARBA" id="ARBA00022723"/>
    </source>
</evidence>
<dbReference type="PANTHER" id="PTHR22726:SF1">
    <property type="entry name" value="METALLOENDOPEPTIDASE OMA1, MITOCHONDRIAL"/>
    <property type="match status" value="1"/>
</dbReference>
<dbReference type="PATRIC" id="fig|1056807.3.peg.1448"/>
<evidence type="ECO:0000313" key="9">
    <source>
        <dbReference type="Proteomes" id="UP000031390"/>
    </source>
</evidence>
<dbReference type="GO" id="GO:0051603">
    <property type="term" value="P:proteolysis involved in protein catabolic process"/>
    <property type="evidence" value="ECO:0007669"/>
    <property type="project" value="TreeGrafter"/>
</dbReference>
<gene>
    <name evidence="8" type="ORF">MCC93_15060</name>
</gene>
<reference evidence="8 9" key="1">
    <citation type="submission" date="2014-12" db="EMBL/GenBank/DDBJ databases">
        <title>Genome sequence of Morococcus cerebrosus.</title>
        <authorList>
            <person name="Shin S.-K."/>
            <person name="Yi H."/>
        </authorList>
    </citation>
    <scope>NUCLEOTIDE SEQUENCE [LARGE SCALE GENOMIC DNA]</scope>
    <source>
        <strain evidence="8 9">CIP 81.93</strain>
    </source>
</reference>
<keyword evidence="5 6" id="KW-0482">Metalloprotease</keyword>
<dbReference type="AlphaFoldDB" id="A0A0C1E541"/>
<name>A0A0C1E541_9NEIS</name>